<reference evidence="2" key="2">
    <citation type="submission" date="2014-07" db="EMBL/GenBank/DDBJ databases">
        <title>Genetics and epidemiology of antimicrobial resistance in B. fragilis group.</title>
        <authorList>
            <person name="Sydenham T.V."/>
            <person name="Hasman H."/>
            <person name="Kemp M."/>
            <person name="Justesen U.S."/>
        </authorList>
    </citation>
    <scope>NUCLEOTIDE SEQUENCE [LARGE SCALE GENOMIC DNA]</scope>
    <source>
        <strain evidence="2">DCMOUH0018B</strain>
    </source>
</reference>
<evidence type="ECO:0000256" key="1">
    <source>
        <dbReference type="SAM" id="Phobius"/>
    </source>
</evidence>
<dbReference type="PATRIC" id="fig|817.53.peg.2508"/>
<reference evidence="2" key="1">
    <citation type="book" date="2014" name="THE 24TH EUROPEAN CONGRESS OF CLINICAL MICROBIOLOGY AND INFECTIOUS DISEASES" publisher="ECCMID 2014" city="Barcelona, Spain">
        <title>Identification of resistance genes in three multidrug-resistant Bacteroides fragilis isolates by whole genome sequencing.</title>
        <editorList>
            <person name="Unknown"/>
            <person name="A."/>
        </editorList>
        <authorList>
            <person name="Sydenham T.V."/>
            <person name="Hasman H."/>
            <person name="Wang M."/>
            <person name="Soki J."/>
            <person name="Nagy E."/>
            <person name="Justesen U.S."/>
        </authorList>
    </citation>
    <scope>NUCLEOTIDE SEQUENCE</scope>
    <source>
        <strain evidence="2">DCMOUH0018B</strain>
    </source>
</reference>
<dbReference type="RefSeq" id="WP_032529712.1">
    <property type="nucleotide sequence ID" value="NZ_CAEUHN010000012.1"/>
</dbReference>
<evidence type="ECO:0000313" key="2">
    <source>
        <dbReference type="EMBL" id="KFX74470.1"/>
    </source>
</evidence>
<proteinExistence type="predicted"/>
<sequence length="182" mass="21873">MKATLKYPIFQFSPDENMVYTFWKENKTTQLALLKECKGWNGDIVIDSTGTKYTVRRSYMTGWKGIHGFTGMSTGMISYETEYEDNPEPFSLRQLQERIAERYPKTRWFREECWDSVDDFRQTIFACKSFEELAETMMPKHEFTVWERIQDYFFRGFFLVLGGMLLYIIWLFIKKAWLWIVG</sequence>
<evidence type="ECO:0000313" key="4">
    <source>
        <dbReference type="Proteomes" id="UP000028294"/>
    </source>
</evidence>
<name>A0A0I9S933_BACFG</name>
<evidence type="ECO:0000313" key="3">
    <source>
        <dbReference type="EMBL" id="QCQ37112.1"/>
    </source>
</evidence>
<feature type="transmembrane region" description="Helical" evidence="1">
    <location>
        <begin position="152"/>
        <end position="173"/>
    </location>
</feature>
<dbReference type="EMBL" id="CP036553">
    <property type="protein sequence ID" value="QCQ37112.1"/>
    <property type="molecule type" value="Genomic_DNA"/>
</dbReference>
<protein>
    <submittedName>
        <fullName evidence="2">Uncharacterized protein</fullName>
    </submittedName>
</protein>
<accession>A0A0I9S933</accession>
<reference evidence="3 4" key="3">
    <citation type="submission" date="2019-03" db="EMBL/GenBank/DDBJ databases">
        <title>Complete genome assembly of MDR B. fragilis.</title>
        <authorList>
            <person name="Sydenham T.V."/>
            <person name="Hasman H."/>
            <person name="Justesen U.S."/>
        </authorList>
    </citation>
    <scope>NUCLEOTIDE SEQUENCE [LARGE SCALE GENOMIC DNA]</scope>
    <source>
        <strain evidence="3 4">DCMOUH0067B</strain>
    </source>
</reference>
<keyword evidence="1" id="KW-0472">Membrane</keyword>
<gene>
    <name evidence="2" type="ORF">EE52_0212150</name>
    <name evidence="3" type="ORF">IA74_013895</name>
</gene>
<organism evidence="2">
    <name type="scientific">Bacteroides fragilis</name>
    <dbReference type="NCBI Taxonomy" id="817"/>
    <lineage>
        <taxon>Bacteria</taxon>
        <taxon>Pseudomonadati</taxon>
        <taxon>Bacteroidota</taxon>
        <taxon>Bacteroidia</taxon>
        <taxon>Bacteroidales</taxon>
        <taxon>Bacteroidaceae</taxon>
        <taxon>Bacteroides</taxon>
    </lineage>
</organism>
<dbReference type="AlphaFoldDB" id="A0A0I9S933"/>
<dbReference type="Proteomes" id="UP000028294">
    <property type="component" value="Chromosome"/>
</dbReference>
<dbReference type="EMBL" id="JMZZ02000147">
    <property type="protein sequence ID" value="KFX74470.1"/>
    <property type="molecule type" value="Genomic_DNA"/>
</dbReference>
<keyword evidence="1" id="KW-1133">Transmembrane helix</keyword>
<keyword evidence="1" id="KW-0812">Transmembrane</keyword>